<dbReference type="EMBL" id="KU160641">
    <property type="protein sequence ID" value="ALY08663.1"/>
    <property type="molecule type" value="Genomic_DNA"/>
</dbReference>
<proteinExistence type="predicted"/>
<evidence type="ECO:0000313" key="1">
    <source>
        <dbReference type="EMBL" id="ALY08663.1"/>
    </source>
</evidence>
<dbReference type="Proteomes" id="UP000222888">
    <property type="component" value="Segment"/>
</dbReference>
<evidence type="ECO:0000313" key="2">
    <source>
        <dbReference type="Proteomes" id="UP000222888"/>
    </source>
</evidence>
<accession>A0A0U4ITJ1</accession>
<name>A0A0U4ITJ1_9CAUD</name>
<dbReference type="RefSeq" id="YP_009603436.1">
    <property type="nucleotide sequence ID" value="NC_041951.1"/>
</dbReference>
<dbReference type="GeneID" id="40079316"/>
<gene>
    <name evidence="1" type="primary">63</name>
    <name evidence="1" type="ORF">CAPNMURICA_63</name>
</gene>
<keyword evidence="2" id="KW-1185">Reference proteome</keyword>
<protein>
    <submittedName>
        <fullName evidence="1">Uncharacterized protein</fullName>
    </submittedName>
</protein>
<organism evidence="1 2">
    <name type="scientific">Arthrobacter phage CapnMurica</name>
    <dbReference type="NCBI Taxonomy" id="1772294"/>
    <lineage>
        <taxon>Viruses</taxon>
        <taxon>Duplodnaviria</taxon>
        <taxon>Heunggongvirae</taxon>
        <taxon>Uroviricota</taxon>
        <taxon>Caudoviricetes</taxon>
        <taxon>Gordonvirus</taxon>
        <taxon>Gordonvirus captnmurica</taxon>
    </lineage>
</organism>
<reference evidence="1 2" key="1">
    <citation type="submission" date="2015-11" db="EMBL/GenBank/DDBJ databases">
        <authorList>
            <person name="Amegashie A.K."/>
            <person name="Borst K.R."/>
            <person name="Casazza W.J."/>
            <person name="Chen K.H."/>
            <person name="Evans D.R."/>
            <person name="Huang J."/>
            <person name="Kaku B.M."/>
            <person name="Khetarpal S.K."/>
            <person name="Keifer M.E."/>
            <person name="Kolev H.M."/>
            <person name="McDonald H.N."/>
            <person name="Nkangabwa M.S."/>
            <person name="Rickstrew G.A."/>
            <person name="Schlossman J.R."/>
            <person name="Tender C.M."/>
            <person name="Thomas C.G."/>
            <person name="Vanderveen L.N."/>
            <person name="Varma R.N."/>
            <person name="Wong N."/>
            <person name="Zhang C.W."/>
            <person name="Cutting C.L."/>
            <person name="Davison P.A."/>
            <person name="Braun M.A."/>
            <person name="Lopez A.J."/>
            <person name="Jarvik J.W."/>
            <person name="Bradley K.W."/>
            <person name="Asai D.J."/>
            <person name="Bowman C.A."/>
            <person name="Russell D.A."/>
            <person name="Pope W.H."/>
            <person name="Jacobs-Sera D."/>
            <person name="Hendrix R.W."/>
            <person name="Hatfull G.F."/>
        </authorList>
    </citation>
    <scope>NUCLEOTIDE SEQUENCE [LARGE SCALE GENOMIC DNA]</scope>
</reference>
<dbReference type="OrthoDB" id="40495at10239"/>
<sequence>MPTFQRTETVDARQFTGGRQQGTDLAFWVNSNGGKAYWRDEQDVLGKKLSERIALETRSGNGFTFNEYAVVWVGDWIIHHQNGTWEAVRPEQLQEEYNEV</sequence>
<dbReference type="KEGG" id="vg:40079316"/>